<evidence type="ECO:0008006" key="3">
    <source>
        <dbReference type="Google" id="ProtNLM"/>
    </source>
</evidence>
<evidence type="ECO:0000313" key="1">
    <source>
        <dbReference type="EMBL" id="GBP55510.1"/>
    </source>
</evidence>
<dbReference type="OrthoDB" id="10017160at2759"/>
<reference evidence="1 2" key="1">
    <citation type="journal article" date="2019" name="Commun. Biol.">
        <title>The bagworm genome reveals a unique fibroin gene that provides high tensile strength.</title>
        <authorList>
            <person name="Kono N."/>
            <person name="Nakamura H."/>
            <person name="Ohtoshi R."/>
            <person name="Tomita M."/>
            <person name="Numata K."/>
            <person name="Arakawa K."/>
        </authorList>
    </citation>
    <scope>NUCLEOTIDE SEQUENCE [LARGE SCALE GENOMIC DNA]</scope>
</reference>
<dbReference type="InterPro" id="IPR052709">
    <property type="entry name" value="Transposase-MT_Hybrid"/>
</dbReference>
<accession>A0A4C1WXB3</accession>
<evidence type="ECO:0000313" key="2">
    <source>
        <dbReference type="Proteomes" id="UP000299102"/>
    </source>
</evidence>
<dbReference type="PANTHER" id="PTHR46060:SF1">
    <property type="entry name" value="MARINER MOS1 TRANSPOSASE-LIKE PROTEIN"/>
    <property type="match status" value="1"/>
</dbReference>
<protein>
    <recommendedName>
        <fullName evidence="3">Transposase Tc1-like domain-containing protein</fullName>
    </recommendedName>
</protein>
<sequence length="120" mass="13982">MYGGKSWIRQMKDEGTAAAFLKIRPRDALLRRRPKTISAVWLMIKTDKRVTYRQMRTSSGIGMSQVHEILHKHLAVRKLRARWISHNLTEAQKLHRVTWCREMMQRFAGGGSYGVCDTLI</sequence>
<organism evidence="1 2">
    <name type="scientific">Eumeta variegata</name>
    <name type="common">Bagworm moth</name>
    <name type="synonym">Eumeta japonica</name>
    <dbReference type="NCBI Taxonomy" id="151549"/>
    <lineage>
        <taxon>Eukaryota</taxon>
        <taxon>Metazoa</taxon>
        <taxon>Ecdysozoa</taxon>
        <taxon>Arthropoda</taxon>
        <taxon>Hexapoda</taxon>
        <taxon>Insecta</taxon>
        <taxon>Pterygota</taxon>
        <taxon>Neoptera</taxon>
        <taxon>Endopterygota</taxon>
        <taxon>Lepidoptera</taxon>
        <taxon>Glossata</taxon>
        <taxon>Ditrysia</taxon>
        <taxon>Tineoidea</taxon>
        <taxon>Psychidae</taxon>
        <taxon>Oiketicinae</taxon>
        <taxon>Eumeta</taxon>
    </lineage>
</organism>
<gene>
    <name evidence="1" type="ORF">EVAR_36233_1</name>
</gene>
<dbReference type="EMBL" id="BGZK01000671">
    <property type="protein sequence ID" value="GBP55510.1"/>
    <property type="molecule type" value="Genomic_DNA"/>
</dbReference>
<dbReference type="PANTHER" id="PTHR46060">
    <property type="entry name" value="MARINER MOS1 TRANSPOSASE-LIKE PROTEIN"/>
    <property type="match status" value="1"/>
</dbReference>
<dbReference type="AlphaFoldDB" id="A0A4C1WXB3"/>
<keyword evidence="2" id="KW-1185">Reference proteome</keyword>
<proteinExistence type="predicted"/>
<comment type="caution">
    <text evidence="1">The sequence shown here is derived from an EMBL/GenBank/DDBJ whole genome shotgun (WGS) entry which is preliminary data.</text>
</comment>
<dbReference type="Proteomes" id="UP000299102">
    <property type="component" value="Unassembled WGS sequence"/>
</dbReference>
<name>A0A4C1WXB3_EUMVA</name>